<evidence type="ECO:0000313" key="1">
    <source>
        <dbReference type="EMBL" id="KAJ3731413.1"/>
    </source>
</evidence>
<protein>
    <submittedName>
        <fullName evidence="1">Uncharacterized protein</fullName>
    </submittedName>
</protein>
<dbReference type="PANTHER" id="PTHR47839">
    <property type="entry name" value="DOMAIN PROTEIN, PUTATIVE (AFU_ORTHOLOGUE AFUA_6G04830)-RELATED"/>
    <property type="match status" value="1"/>
</dbReference>
<evidence type="ECO:0000313" key="2">
    <source>
        <dbReference type="Proteomes" id="UP001176059"/>
    </source>
</evidence>
<gene>
    <name evidence="1" type="ORF">DFJ43DRAFT_1146230</name>
</gene>
<accession>A0AA38JHQ8</accession>
<proteinExistence type="predicted"/>
<name>A0AA38JHQ8_9AGAR</name>
<keyword evidence="2" id="KW-1185">Reference proteome</keyword>
<sequence>MALQARKQLWDQGHDEKVEVNQRALIDKVLARYSGEFTVFREFYKTRMTLSPMKDNVQEEDWNRLKKIAEGNPDEEKIGAFGTEEPFVTSGAEWMGFHWRENQYVRYSSSDTPIPVAFDFVRFLASSITFMNYLSTVSTAKLTKSAGIPKELGLPRTLNVSNKSKMMTLNKLNPLWVCPSLGSVVVDSVPC</sequence>
<organism evidence="1 2">
    <name type="scientific">Lentinula guzmanii</name>
    <dbReference type="NCBI Taxonomy" id="2804957"/>
    <lineage>
        <taxon>Eukaryota</taxon>
        <taxon>Fungi</taxon>
        <taxon>Dikarya</taxon>
        <taxon>Basidiomycota</taxon>
        <taxon>Agaricomycotina</taxon>
        <taxon>Agaricomycetes</taxon>
        <taxon>Agaricomycetidae</taxon>
        <taxon>Agaricales</taxon>
        <taxon>Marasmiineae</taxon>
        <taxon>Omphalotaceae</taxon>
        <taxon>Lentinula</taxon>
    </lineage>
</organism>
<reference evidence="1" key="2">
    <citation type="journal article" date="2023" name="Proc. Natl. Acad. Sci. U.S.A.">
        <title>A global phylogenomic analysis of the shiitake genus Lentinula.</title>
        <authorList>
            <person name="Sierra-Patev S."/>
            <person name="Min B."/>
            <person name="Naranjo-Ortiz M."/>
            <person name="Looney B."/>
            <person name="Konkel Z."/>
            <person name="Slot J.C."/>
            <person name="Sakamoto Y."/>
            <person name="Steenwyk J.L."/>
            <person name="Rokas A."/>
            <person name="Carro J."/>
            <person name="Camarero S."/>
            <person name="Ferreira P."/>
            <person name="Molpeceres G."/>
            <person name="Ruiz-Duenas F.J."/>
            <person name="Serrano A."/>
            <person name="Henrissat B."/>
            <person name="Drula E."/>
            <person name="Hughes K.W."/>
            <person name="Mata J.L."/>
            <person name="Ishikawa N.K."/>
            <person name="Vargas-Isla R."/>
            <person name="Ushijima S."/>
            <person name="Smith C.A."/>
            <person name="Donoghue J."/>
            <person name="Ahrendt S."/>
            <person name="Andreopoulos W."/>
            <person name="He G."/>
            <person name="LaButti K."/>
            <person name="Lipzen A."/>
            <person name="Ng V."/>
            <person name="Riley R."/>
            <person name="Sandor L."/>
            <person name="Barry K."/>
            <person name="Martinez A.T."/>
            <person name="Xiao Y."/>
            <person name="Gibbons J.G."/>
            <person name="Terashima K."/>
            <person name="Grigoriev I.V."/>
            <person name="Hibbett D."/>
        </authorList>
    </citation>
    <scope>NUCLEOTIDE SEQUENCE</scope>
    <source>
        <strain evidence="1">ET3784</strain>
    </source>
</reference>
<dbReference type="Proteomes" id="UP001176059">
    <property type="component" value="Unassembled WGS sequence"/>
</dbReference>
<dbReference type="AlphaFoldDB" id="A0AA38JHQ8"/>
<comment type="caution">
    <text evidence="1">The sequence shown here is derived from an EMBL/GenBank/DDBJ whole genome shotgun (WGS) entry which is preliminary data.</text>
</comment>
<reference evidence="1" key="1">
    <citation type="submission" date="2022-08" db="EMBL/GenBank/DDBJ databases">
        <authorList>
            <consortium name="DOE Joint Genome Institute"/>
            <person name="Min B."/>
            <person name="Sierra-Patev S."/>
            <person name="Naranjo-Ortiz M."/>
            <person name="Looney B."/>
            <person name="Konkel Z."/>
            <person name="Slot J.C."/>
            <person name="Sakamoto Y."/>
            <person name="Steenwyk J.L."/>
            <person name="Rokas A."/>
            <person name="Carro J."/>
            <person name="Camarero S."/>
            <person name="Ferreira P."/>
            <person name="Molpeceres G."/>
            <person name="Ruiz-duenas F.J."/>
            <person name="Serrano A."/>
            <person name="Henrissat B."/>
            <person name="Drula E."/>
            <person name="Hughes K.W."/>
            <person name="Mata J.L."/>
            <person name="Ishikawa N.K."/>
            <person name="Vargas-Isla R."/>
            <person name="Ushijima S."/>
            <person name="Smith C.A."/>
            <person name="Ahrendt S."/>
            <person name="Andreopoulos W."/>
            <person name="He G."/>
            <person name="LaButti K."/>
            <person name="Lipzen A."/>
            <person name="Ng V."/>
            <person name="Riley R."/>
            <person name="Sandor L."/>
            <person name="Barry K."/>
            <person name="Martinez A.T."/>
            <person name="Xiao Y."/>
            <person name="Gibbons J.G."/>
            <person name="Terashima K."/>
            <person name="Hibbett D.S."/>
            <person name="Grigoriev I.V."/>
        </authorList>
    </citation>
    <scope>NUCLEOTIDE SEQUENCE</scope>
    <source>
        <strain evidence="1">ET3784</strain>
    </source>
</reference>
<dbReference type="PANTHER" id="PTHR47839:SF1">
    <property type="entry name" value="DOMAIN PROTEIN, PUTATIVE (AFU_ORTHOLOGUE AFUA_6G04830)-RELATED"/>
    <property type="match status" value="1"/>
</dbReference>
<dbReference type="EMBL" id="JANVFO010000031">
    <property type="protein sequence ID" value="KAJ3731413.1"/>
    <property type="molecule type" value="Genomic_DNA"/>
</dbReference>